<dbReference type="SFLD" id="SFLDF00027">
    <property type="entry name" value="p-type_atpase"/>
    <property type="match status" value="1"/>
</dbReference>
<evidence type="ECO:0000256" key="3">
    <source>
        <dbReference type="ARBA" id="ARBA00022475"/>
    </source>
</evidence>
<dbReference type="Gene3D" id="2.70.150.10">
    <property type="entry name" value="Calcium-transporting ATPase, cytoplasmic transduction domain A"/>
    <property type="match status" value="1"/>
</dbReference>
<comment type="subcellular location">
    <subcellularLocation>
        <location evidence="1 16">Cell membrane</location>
        <topology evidence="1 16">Multi-pass membrane protein</topology>
    </subcellularLocation>
</comment>
<dbReference type="HAMAP" id="MF_00285">
    <property type="entry name" value="KdpB"/>
    <property type="match status" value="1"/>
</dbReference>
<evidence type="ECO:0000256" key="14">
    <source>
        <dbReference type="ARBA" id="ARBA00023065"/>
    </source>
</evidence>
<accession>A0ABV2V3C8</accession>
<organism evidence="19 20">
    <name type="scientific">Streptomyces ossamyceticus</name>
    <dbReference type="NCBI Taxonomy" id="249581"/>
    <lineage>
        <taxon>Bacteria</taxon>
        <taxon>Bacillati</taxon>
        <taxon>Actinomycetota</taxon>
        <taxon>Actinomycetes</taxon>
        <taxon>Kitasatosporales</taxon>
        <taxon>Streptomycetaceae</taxon>
        <taxon>Streptomyces</taxon>
    </lineage>
</organism>
<dbReference type="InterPro" id="IPR018303">
    <property type="entry name" value="ATPase_P-typ_P_site"/>
</dbReference>
<dbReference type="InterPro" id="IPR023214">
    <property type="entry name" value="HAD_sf"/>
</dbReference>
<keyword evidence="13 16" id="KW-1133">Transmembrane helix</keyword>
<dbReference type="SUPFAM" id="SSF81665">
    <property type="entry name" value="Calcium ATPase, transmembrane domain M"/>
    <property type="match status" value="1"/>
</dbReference>
<evidence type="ECO:0000313" key="20">
    <source>
        <dbReference type="Proteomes" id="UP001550210"/>
    </source>
</evidence>
<comment type="similarity">
    <text evidence="16">Belongs to the cation transport ATPase (P-type) (TC 3.A.3) family. Type IA subfamily.</text>
</comment>
<evidence type="ECO:0000256" key="6">
    <source>
        <dbReference type="ARBA" id="ARBA00022692"/>
    </source>
</evidence>
<evidence type="ECO:0000256" key="5">
    <source>
        <dbReference type="ARBA" id="ARBA00022553"/>
    </source>
</evidence>
<feature type="active site" description="4-aspartylphosphate intermediate" evidence="16">
    <location>
        <position position="331"/>
    </location>
</feature>
<keyword evidence="12 16" id="KW-1278">Translocase</keyword>
<dbReference type="Pfam" id="PF00122">
    <property type="entry name" value="E1-E2_ATPase"/>
    <property type="match status" value="1"/>
</dbReference>
<keyword evidence="20" id="KW-1185">Reference proteome</keyword>
<keyword evidence="4 16" id="KW-0633">Potassium transport</keyword>
<evidence type="ECO:0000256" key="4">
    <source>
        <dbReference type="ARBA" id="ARBA00022538"/>
    </source>
</evidence>
<keyword evidence="15 16" id="KW-0472">Membrane</keyword>
<keyword evidence="3 16" id="KW-1003">Cell membrane</keyword>
<evidence type="ECO:0000256" key="2">
    <source>
        <dbReference type="ARBA" id="ARBA00022448"/>
    </source>
</evidence>
<evidence type="ECO:0000256" key="12">
    <source>
        <dbReference type="ARBA" id="ARBA00022967"/>
    </source>
</evidence>
<evidence type="ECO:0000256" key="10">
    <source>
        <dbReference type="ARBA" id="ARBA00022842"/>
    </source>
</evidence>
<feature type="transmembrane region" description="Helical" evidence="16">
    <location>
        <begin position="277"/>
        <end position="300"/>
    </location>
</feature>
<feature type="domain" description="P-type ATPase A" evidence="18">
    <location>
        <begin position="129"/>
        <end position="230"/>
    </location>
</feature>
<feature type="binding site" evidence="16">
    <location>
        <begin position="402"/>
        <end position="409"/>
    </location>
    <ligand>
        <name>ATP</name>
        <dbReference type="ChEBI" id="CHEBI:30616"/>
    </ligand>
</feature>
<evidence type="ECO:0000256" key="9">
    <source>
        <dbReference type="ARBA" id="ARBA00022840"/>
    </source>
</evidence>
<evidence type="ECO:0000259" key="18">
    <source>
        <dbReference type="Pfam" id="PF00122"/>
    </source>
</evidence>
<evidence type="ECO:0000256" key="13">
    <source>
        <dbReference type="ARBA" id="ARBA00022989"/>
    </source>
</evidence>
<dbReference type="Gene3D" id="3.40.1110.10">
    <property type="entry name" value="Calcium-transporting ATPase, cytoplasmic domain N"/>
    <property type="match status" value="1"/>
</dbReference>
<dbReference type="InterPro" id="IPR023299">
    <property type="entry name" value="ATPase_P-typ_cyto_dom_N"/>
</dbReference>
<feature type="binding site" evidence="16">
    <location>
        <position position="547"/>
    </location>
    <ligand>
        <name>Mg(2+)</name>
        <dbReference type="ChEBI" id="CHEBI:18420"/>
    </ligand>
</feature>
<feature type="transmembrane region" description="Helical" evidence="16">
    <location>
        <begin position="646"/>
        <end position="665"/>
    </location>
</feature>
<feature type="transmembrane region" description="Helical" evidence="16">
    <location>
        <begin position="613"/>
        <end position="631"/>
    </location>
</feature>
<dbReference type="InterPro" id="IPR023298">
    <property type="entry name" value="ATPase_P-typ_TM_dom_sf"/>
</dbReference>
<dbReference type="PRINTS" id="PR00119">
    <property type="entry name" value="CATATPASE"/>
</dbReference>
<dbReference type="PROSITE" id="PS00154">
    <property type="entry name" value="ATPASE_E1_E2"/>
    <property type="match status" value="1"/>
</dbReference>
<dbReference type="NCBIfam" id="TIGR01494">
    <property type="entry name" value="ATPase_P-type"/>
    <property type="match status" value="2"/>
</dbReference>
<dbReference type="PANTHER" id="PTHR43743">
    <property type="entry name" value="POTASSIUM-TRANSPORTING ATPASE ATP-BINDING SUBUNIT"/>
    <property type="match status" value="1"/>
</dbReference>
<keyword evidence="6 16" id="KW-0812">Transmembrane</keyword>
<dbReference type="InterPro" id="IPR036412">
    <property type="entry name" value="HAD-like_sf"/>
</dbReference>
<dbReference type="CDD" id="cd02078">
    <property type="entry name" value="P-type_ATPase_K"/>
    <property type="match status" value="1"/>
</dbReference>
<evidence type="ECO:0000256" key="7">
    <source>
        <dbReference type="ARBA" id="ARBA00022723"/>
    </source>
</evidence>
<name>A0ABV2V3C8_9ACTN</name>
<gene>
    <name evidence="16 19" type="primary">kdpB</name>
    <name evidence="19" type="ORF">ABZZ21_28035</name>
</gene>
<dbReference type="InterPro" id="IPR044492">
    <property type="entry name" value="P_typ_ATPase_HD_dom"/>
</dbReference>
<evidence type="ECO:0000313" key="19">
    <source>
        <dbReference type="EMBL" id="MET9848322.1"/>
    </source>
</evidence>
<evidence type="ECO:0000256" key="15">
    <source>
        <dbReference type="ARBA" id="ARBA00023136"/>
    </source>
</evidence>
<evidence type="ECO:0000256" key="17">
    <source>
        <dbReference type="SAM" id="MobiDB-lite"/>
    </source>
</evidence>
<keyword evidence="7 16" id="KW-0479">Metal-binding</keyword>
<dbReference type="InterPro" id="IPR059000">
    <property type="entry name" value="ATPase_P-type_domA"/>
</dbReference>
<dbReference type="EMBL" id="JBEXPZ010000039">
    <property type="protein sequence ID" value="MET9848322.1"/>
    <property type="molecule type" value="Genomic_DNA"/>
</dbReference>
<keyword evidence="8 16" id="KW-0547">Nucleotide-binding</keyword>
<dbReference type="InterPro" id="IPR001757">
    <property type="entry name" value="P_typ_ATPase"/>
</dbReference>
<dbReference type="EC" id="7.2.2.6" evidence="16"/>
<feature type="compositionally biased region" description="Basic and acidic residues" evidence="17">
    <location>
        <begin position="1"/>
        <end position="10"/>
    </location>
</feature>
<feature type="transmembrane region" description="Helical" evidence="16">
    <location>
        <begin position="685"/>
        <end position="708"/>
    </location>
</feature>
<dbReference type="SFLD" id="SFLDG00002">
    <property type="entry name" value="C1.7:_P-type_atpase_like"/>
    <property type="match status" value="1"/>
</dbReference>
<dbReference type="SUPFAM" id="SSF56784">
    <property type="entry name" value="HAD-like"/>
    <property type="match status" value="1"/>
</dbReference>
<reference evidence="19 20" key="1">
    <citation type="submission" date="2024-06" db="EMBL/GenBank/DDBJ databases">
        <title>The Natural Products Discovery Center: Release of the First 8490 Sequenced Strains for Exploring Actinobacteria Biosynthetic Diversity.</title>
        <authorList>
            <person name="Kalkreuter E."/>
            <person name="Kautsar S.A."/>
            <person name="Yang D."/>
            <person name="Bader C.D."/>
            <person name="Teijaro C.N."/>
            <person name="Fluegel L."/>
            <person name="Davis C.M."/>
            <person name="Simpson J.R."/>
            <person name="Lauterbach L."/>
            <person name="Steele A.D."/>
            <person name="Gui C."/>
            <person name="Meng S."/>
            <person name="Li G."/>
            <person name="Viehrig K."/>
            <person name="Ye F."/>
            <person name="Su P."/>
            <person name="Kiefer A.F."/>
            <person name="Nichols A."/>
            <person name="Cepeda A.J."/>
            <person name="Yan W."/>
            <person name="Fan B."/>
            <person name="Jiang Y."/>
            <person name="Adhikari A."/>
            <person name="Zheng C.-J."/>
            <person name="Schuster L."/>
            <person name="Cowan T.M."/>
            <person name="Smanski M.J."/>
            <person name="Chevrette M.G."/>
            <person name="De Carvalho L.P.S."/>
            <person name="Shen B."/>
        </authorList>
    </citation>
    <scope>NUCLEOTIDE SEQUENCE [LARGE SCALE GENOMIC DNA]</scope>
    <source>
        <strain evidence="19 20">NPDC006434</strain>
    </source>
</reference>
<keyword evidence="9 16" id="KW-0067">ATP-binding</keyword>
<comment type="function">
    <text evidence="16">Part of the high-affinity ATP-driven potassium transport (or Kdp) system, which catalyzes the hydrolysis of ATP coupled with the electrogenic transport of potassium into the cytoplasm. This subunit is responsible for energy coupling to the transport system and for the release of the potassium ions to the cytoplasm.</text>
</comment>
<comment type="catalytic activity">
    <reaction evidence="16">
        <text>K(+)(out) + ATP + H2O = K(+)(in) + ADP + phosphate + H(+)</text>
        <dbReference type="Rhea" id="RHEA:16777"/>
        <dbReference type="ChEBI" id="CHEBI:15377"/>
        <dbReference type="ChEBI" id="CHEBI:15378"/>
        <dbReference type="ChEBI" id="CHEBI:29103"/>
        <dbReference type="ChEBI" id="CHEBI:30616"/>
        <dbReference type="ChEBI" id="CHEBI:43474"/>
        <dbReference type="ChEBI" id="CHEBI:456216"/>
        <dbReference type="EC" id="7.2.2.6"/>
    </reaction>
</comment>
<dbReference type="InterPro" id="IPR008250">
    <property type="entry name" value="ATPase_P-typ_transduc_dom_A_sf"/>
</dbReference>
<feature type="region of interest" description="Disordered" evidence="17">
    <location>
        <begin position="1"/>
        <end position="38"/>
    </location>
</feature>
<keyword evidence="5 16" id="KW-0597">Phosphoprotein</keyword>
<dbReference type="Gene3D" id="3.40.50.1000">
    <property type="entry name" value="HAD superfamily/HAD-like"/>
    <property type="match status" value="1"/>
</dbReference>
<dbReference type="NCBIfam" id="TIGR01497">
    <property type="entry name" value="kdpB"/>
    <property type="match status" value="1"/>
</dbReference>
<keyword evidence="14 16" id="KW-0406">Ion transport</keyword>
<keyword evidence="10 16" id="KW-0460">Magnesium</keyword>
<evidence type="ECO:0000256" key="1">
    <source>
        <dbReference type="ARBA" id="ARBA00004651"/>
    </source>
</evidence>
<evidence type="ECO:0000256" key="8">
    <source>
        <dbReference type="ARBA" id="ARBA00022741"/>
    </source>
</evidence>
<dbReference type="Proteomes" id="UP001550210">
    <property type="component" value="Unassembled WGS sequence"/>
</dbReference>
<keyword evidence="2 16" id="KW-0813">Transport</keyword>
<feature type="binding site" evidence="16">
    <location>
        <position position="420"/>
    </location>
    <ligand>
        <name>ATP</name>
        <dbReference type="ChEBI" id="CHEBI:30616"/>
    </ligand>
</feature>
<feature type="transmembrane region" description="Helical" evidence="16">
    <location>
        <begin position="89"/>
        <end position="108"/>
    </location>
</feature>
<dbReference type="Pfam" id="PF00702">
    <property type="entry name" value="Hydrolase"/>
    <property type="match status" value="1"/>
</dbReference>
<feature type="transmembrane region" description="Helical" evidence="16">
    <location>
        <begin position="65"/>
        <end position="83"/>
    </location>
</feature>
<feature type="binding site" evidence="16">
    <location>
        <position position="372"/>
    </location>
    <ligand>
        <name>ATP</name>
        <dbReference type="ChEBI" id="CHEBI:30616"/>
    </ligand>
</feature>
<proteinExistence type="inferred from homology"/>
<comment type="subunit">
    <text evidence="16">The system is composed of three essential subunits: KdpA, KdpB and KdpC.</text>
</comment>
<dbReference type="PANTHER" id="PTHR43743:SF1">
    <property type="entry name" value="POTASSIUM-TRANSPORTING ATPASE ATP-BINDING SUBUNIT"/>
    <property type="match status" value="1"/>
</dbReference>
<dbReference type="SFLD" id="SFLDS00003">
    <property type="entry name" value="Haloacid_Dehalogenase"/>
    <property type="match status" value="1"/>
</dbReference>
<feature type="binding site" evidence="16">
    <location>
        <position position="551"/>
    </location>
    <ligand>
        <name>Mg(2+)</name>
        <dbReference type="ChEBI" id="CHEBI:18420"/>
    </ligand>
</feature>
<dbReference type="SUPFAM" id="SSF81653">
    <property type="entry name" value="Calcium ATPase, transduction domain A"/>
    <property type="match status" value="1"/>
</dbReference>
<feature type="binding site" evidence="16">
    <location>
        <position position="368"/>
    </location>
    <ligand>
        <name>ATP</name>
        <dbReference type="ChEBI" id="CHEBI:30616"/>
    </ligand>
</feature>
<dbReference type="InterPro" id="IPR006391">
    <property type="entry name" value="P-type_ATPase_bsu_IA"/>
</dbReference>
<protein>
    <recommendedName>
        <fullName evidence="16">Potassium-transporting ATPase ATP-binding subunit</fullName>
        <ecNumber evidence="16">7.2.2.6</ecNumber>
    </recommendedName>
    <alternativeName>
        <fullName evidence="16">ATP phosphohydrolase [potassium-transporting] B chain</fullName>
    </alternativeName>
    <alternativeName>
        <fullName evidence="16">Potassium-binding and translocating subunit B</fullName>
    </alternativeName>
    <alternativeName>
        <fullName evidence="16">Potassium-translocating ATPase B chain</fullName>
    </alternativeName>
</protein>
<sequence>MTTDTRKQEDPMSTVTPRRAPHQDVPTGHKHPEGRVGAGLFDPRQLLQSLPDALRKLDPRVMVKSPVMFVVLVGSVVTTGLAVKDPGDWFGWTITLWLWLTVVFANLAEAVAEGRGKAQADTLRKAKTDTVARRLTGAAEERVPGTELKIGDLVVCEAGDVVPGDGDVVEGVASVDESAITGESAPVIRESGGDRSAVTGGTKVLSDRIVIKITTKPGETFIDRMINLVEGAARQKTPNEIALNILLASLTIVFLLAVVTLKPFAIYAGADKQTSMIVLTALLVCLIPTTIGALLSAIGIAGMDRLVQRNVLAMSGRAVEAAGDVSTLLLDKTGTITLGNRQASEFVPVRGVTAAEVADAAQLSSLADETPEGRSIVVLAKEKYGLRERHQGELSGAEWITFTAQTRMSGVDVDGREVRKGAAGSVVAWVREQGGTVAEDADTIAGRISEAGGTPLLVAVRDDRGARVLGVIHLKDVVKDGMRERFEELRRMGIKTIMITGDNPLTAKAIADEAGVDDFLAEATPEDKMALIKREQAGGKLVAMTGDGTNDAPALAQADVGVAMNTGTSAAKEAGNMVDLDSNPTKLIEIVEIGKQLLITRGALTTFSIANDVAKYFAIIPAMFAVAYPSLDKLNIMGLASPESAILSAVIFNALIIIALVPLALRGVQYRPMSADRMLRRNLGLYGLGGLIAPFIGIKLIDLLISLIPGIG</sequence>
<evidence type="ECO:0000256" key="11">
    <source>
        <dbReference type="ARBA" id="ARBA00022958"/>
    </source>
</evidence>
<keyword evidence="11 16" id="KW-0630">Potassium</keyword>
<evidence type="ECO:0000256" key="16">
    <source>
        <dbReference type="HAMAP-Rule" id="MF_00285"/>
    </source>
</evidence>
<feature type="transmembrane region" description="Helical" evidence="16">
    <location>
        <begin position="241"/>
        <end position="265"/>
    </location>
</feature>
<comment type="caution">
    <text evidence="19">The sequence shown here is derived from an EMBL/GenBank/DDBJ whole genome shotgun (WGS) entry which is preliminary data.</text>
</comment>
<dbReference type="RefSeq" id="WP_355400130.1">
    <property type="nucleotide sequence ID" value="NZ_JBEGHN010000001.1"/>
</dbReference>